<dbReference type="Pfam" id="PF07676">
    <property type="entry name" value="PD40"/>
    <property type="match status" value="2"/>
</dbReference>
<dbReference type="KEGG" id="fll:EI427_10015"/>
<feature type="repeat" description="TPR" evidence="1">
    <location>
        <begin position="116"/>
        <end position="149"/>
    </location>
</feature>
<dbReference type="InterPro" id="IPR011990">
    <property type="entry name" value="TPR-like_helical_dom_sf"/>
</dbReference>
<evidence type="ECO:0000313" key="3">
    <source>
        <dbReference type="EMBL" id="AZQ62557.1"/>
    </source>
</evidence>
<dbReference type="PROSITE" id="PS50005">
    <property type="entry name" value="TPR"/>
    <property type="match status" value="1"/>
</dbReference>
<evidence type="ECO:0000256" key="1">
    <source>
        <dbReference type="PROSITE-ProRule" id="PRU00339"/>
    </source>
</evidence>
<reference evidence="3 4" key="1">
    <citation type="submission" date="2018-12" db="EMBL/GenBank/DDBJ databases">
        <title>Flammeovirga pectinis sp. nov., isolated from the gut of the Korean scallop, Patinopecten yessoensis.</title>
        <authorList>
            <person name="Bae J.-W."/>
            <person name="Jeong Y.-S."/>
            <person name="Kang W."/>
        </authorList>
    </citation>
    <scope>NUCLEOTIDE SEQUENCE [LARGE SCALE GENOMIC DNA]</scope>
    <source>
        <strain evidence="3 4">L12M1</strain>
    </source>
</reference>
<sequence>MKKIIYSLLLLIVSYSSFSQEIASDTTKDAEGSFALGDDDMIFVRELVRLGDSLFYELDQPDEAFKYYMGAYDFISEEGSINIKIGQCFLASVTEQKSEAVFYLEKALKLNETISSDLFYDLGRAYQYDERWNKAIKYYHKSYNALDSSKYDIIDKKIKECQYARTFYDFPNEHIIIKNLGPEVNSKYSDFCPLVDAVEDDLYFTSRRHEFRTDNPDILTHLTENIYHSHRSDYVNWATPYPIPMNTDDHSATVSISMDGSEMIIYRNGDLLLSVKEDTSWSKPKKLPSQINTTLSVETSACLNYTMDTLYFVSNREDLSIGGLDIMMSIKDKNGKWEEAVSLGETINTIHDEEGVALSRDGNTLYFSSRGHNSMGGYDVFKSTRDFQGNWSTPKNLGTPINSPYDDVYFMIRANGRHAYYSSARKGGYGEKDIYRISILDKDKELSIAKKEIAFILLDKDSINMLHSPQHTDPLKDIRKVTVHATADLLKSIYQFSLLSKADSVNHIE</sequence>
<dbReference type="Proteomes" id="UP000267268">
    <property type="component" value="Chromosome 1"/>
</dbReference>
<proteinExistence type="predicted"/>
<evidence type="ECO:0000256" key="2">
    <source>
        <dbReference type="SAM" id="SignalP"/>
    </source>
</evidence>
<protein>
    <submittedName>
        <fullName evidence="3">Tetratricopeptide repeat protein</fullName>
    </submittedName>
</protein>
<dbReference type="InterPro" id="IPR011659">
    <property type="entry name" value="WD40"/>
</dbReference>
<dbReference type="Gene3D" id="1.25.40.10">
    <property type="entry name" value="Tetratricopeptide repeat domain"/>
    <property type="match status" value="1"/>
</dbReference>
<feature type="signal peptide" evidence="2">
    <location>
        <begin position="1"/>
        <end position="19"/>
    </location>
</feature>
<feature type="chain" id="PRO_5018616115" evidence="2">
    <location>
        <begin position="20"/>
        <end position="509"/>
    </location>
</feature>
<dbReference type="SUPFAM" id="SSF48452">
    <property type="entry name" value="TPR-like"/>
    <property type="match status" value="1"/>
</dbReference>
<accession>A0A3Q9FQR5</accession>
<keyword evidence="4" id="KW-1185">Reference proteome</keyword>
<dbReference type="AlphaFoldDB" id="A0A3Q9FQR5"/>
<dbReference type="RefSeq" id="WP_126614178.1">
    <property type="nucleotide sequence ID" value="NZ_CP034562.1"/>
</dbReference>
<keyword evidence="2" id="KW-0732">Signal</keyword>
<dbReference type="InterPro" id="IPR019734">
    <property type="entry name" value="TPR_rpt"/>
</dbReference>
<keyword evidence="1" id="KW-0802">TPR repeat</keyword>
<organism evidence="3 4">
    <name type="scientific">Flammeovirga pectinis</name>
    <dbReference type="NCBI Taxonomy" id="2494373"/>
    <lineage>
        <taxon>Bacteria</taxon>
        <taxon>Pseudomonadati</taxon>
        <taxon>Bacteroidota</taxon>
        <taxon>Cytophagia</taxon>
        <taxon>Cytophagales</taxon>
        <taxon>Flammeovirgaceae</taxon>
        <taxon>Flammeovirga</taxon>
    </lineage>
</organism>
<evidence type="ECO:0000313" key="4">
    <source>
        <dbReference type="Proteomes" id="UP000267268"/>
    </source>
</evidence>
<dbReference type="EMBL" id="CP034562">
    <property type="protein sequence ID" value="AZQ62557.1"/>
    <property type="molecule type" value="Genomic_DNA"/>
</dbReference>
<dbReference type="OrthoDB" id="1488841at2"/>
<dbReference type="SUPFAM" id="SSF82171">
    <property type="entry name" value="DPP6 N-terminal domain-like"/>
    <property type="match status" value="1"/>
</dbReference>
<gene>
    <name evidence="3" type="ORF">EI427_10015</name>
</gene>
<name>A0A3Q9FQR5_9BACT</name>